<sequence length="56" mass="5991">MIGSRHAHGLSVDAKRLAELLNRGGLNHLGIDQISGHPIVHGAVHDCALDKMCRAK</sequence>
<accession>A0A242M345</accession>
<reference evidence="1 2" key="1">
    <citation type="submission" date="2017-03" db="EMBL/GenBank/DDBJ databases">
        <title>Genome analysis of strain PAMC 26577.</title>
        <authorList>
            <person name="Oh H.-M."/>
            <person name="Yang J.-A."/>
        </authorList>
    </citation>
    <scope>NUCLEOTIDE SEQUENCE [LARGE SCALE GENOMIC DNA]</scope>
    <source>
        <strain evidence="1 2">PAMC 26577</strain>
    </source>
</reference>
<gene>
    <name evidence="1" type="ORF">PAMC26577_39270</name>
</gene>
<name>A0A242M345_CABSO</name>
<comment type="caution">
    <text evidence="1">The sequence shown here is derived from an EMBL/GenBank/DDBJ whole genome shotgun (WGS) entry which is preliminary data.</text>
</comment>
<evidence type="ECO:0000313" key="2">
    <source>
        <dbReference type="Proteomes" id="UP000195221"/>
    </source>
</evidence>
<proteinExistence type="predicted"/>
<dbReference type="AlphaFoldDB" id="A0A242M345"/>
<dbReference type="EMBL" id="NBTZ01000179">
    <property type="protein sequence ID" value="OTP65576.1"/>
    <property type="molecule type" value="Genomic_DNA"/>
</dbReference>
<protein>
    <submittedName>
        <fullName evidence="1">Uncharacterized protein</fullName>
    </submittedName>
</protein>
<dbReference type="Proteomes" id="UP000195221">
    <property type="component" value="Unassembled WGS sequence"/>
</dbReference>
<evidence type="ECO:0000313" key="1">
    <source>
        <dbReference type="EMBL" id="OTP65576.1"/>
    </source>
</evidence>
<organism evidence="1 2">
    <name type="scientific">Caballeronia sordidicola</name>
    <name type="common">Burkholderia sordidicola</name>
    <dbReference type="NCBI Taxonomy" id="196367"/>
    <lineage>
        <taxon>Bacteria</taxon>
        <taxon>Pseudomonadati</taxon>
        <taxon>Pseudomonadota</taxon>
        <taxon>Betaproteobacteria</taxon>
        <taxon>Burkholderiales</taxon>
        <taxon>Burkholderiaceae</taxon>
        <taxon>Caballeronia</taxon>
    </lineage>
</organism>